<dbReference type="PANTHER" id="PTHR10885">
    <property type="entry name" value="ISOPENTENYL-DIPHOSPHATE DELTA-ISOMERASE"/>
    <property type="match status" value="1"/>
</dbReference>
<dbReference type="RefSeq" id="WP_072904841.1">
    <property type="nucleotide sequence ID" value="NZ_FQZT01000001.1"/>
</dbReference>
<protein>
    <submittedName>
        <fullName evidence="3">Isopentenyldiphosphate isomerase</fullName>
    </submittedName>
</protein>
<dbReference type="PANTHER" id="PTHR10885:SF0">
    <property type="entry name" value="ISOPENTENYL-DIPHOSPHATE DELTA-ISOMERASE"/>
    <property type="match status" value="1"/>
</dbReference>
<dbReference type="GO" id="GO:0016853">
    <property type="term" value="F:isomerase activity"/>
    <property type="evidence" value="ECO:0007669"/>
    <property type="project" value="UniProtKB-KW"/>
</dbReference>
<evidence type="ECO:0000313" key="3">
    <source>
        <dbReference type="EMBL" id="SHI47468.1"/>
    </source>
</evidence>
<accession>A0A1M6BFU6</accession>
<dbReference type="Gene3D" id="3.90.79.10">
    <property type="entry name" value="Nucleoside Triphosphate Pyrophosphohydrolase"/>
    <property type="match status" value="1"/>
</dbReference>
<evidence type="ECO:0000313" key="4">
    <source>
        <dbReference type="Proteomes" id="UP000184171"/>
    </source>
</evidence>
<gene>
    <name evidence="3" type="ORF">SAMN02745165_00158</name>
</gene>
<keyword evidence="4" id="KW-1185">Reference proteome</keyword>
<dbReference type="SUPFAM" id="SSF55811">
    <property type="entry name" value="Nudix"/>
    <property type="match status" value="1"/>
</dbReference>
<proteinExistence type="predicted"/>
<dbReference type="PROSITE" id="PS00893">
    <property type="entry name" value="NUDIX_BOX"/>
    <property type="match status" value="1"/>
</dbReference>
<dbReference type="InterPro" id="IPR000086">
    <property type="entry name" value="NUDIX_hydrolase_dom"/>
</dbReference>
<dbReference type="InterPro" id="IPR020084">
    <property type="entry name" value="NUDIX_hydrolase_CS"/>
</dbReference>
<organism evidence="3 4">
    <name type="scientific">Malonomonas rubra DSM 5091</name>
    <dbReference type="NCBI Taxonomy" id="1122189"/>
    <lineage>
        <taxon>Bacteria</taxon>
        <taxon>Pseudomonadati</taxon>
        <taxon>Thermodesulfobacteriota</taxon>
        <taxon>Desulfuromonadia</taxon>
        <taxon>Desulfuromonadales</taxon>
        <taxon>Geopsychrobacteraceae</taxon>
        <taxon>Malonomonas</taxon>
    </lineage>
</organism>
<dbReference type="STRING" id="1122189.SAMN02745165_00158"/>
<evidence type="ECO:0000256" key="1">
    <source>
        <dbReference type="ARBA" id="ARBA00022801"/>
    </source>
</evidence>
<keyword evidence="3" id="KW-0413">Isomerase</keyword>
<dbReference type="GO" id="GO:0016787">
    <property type="term" value="F:hydrolase activity"/>
    <property type="evidence" value="ECO:0007669"/>
    <property type="project" value="UniProtKB-KW"/>
</dbReference>
<dbReference type="Pfam" id="PF00293">
    <property type="entry name" value="NUDIX"/>
    <property type="match status" value="1"/>
</dbReference>
<dbReference type="AlphaFoldDB" id="A0A1M6BFU6"/>
<evidence type="ECO:0000259" key="2">
    <source>
        <dbReference type="PROSITE" id="PS51462"/>
    </source>
</evidence>
<dbReference type="EMBL" id="FQZT01000001">
    <property type="protein sequence ID" value="SHI47468.1"/>
    <property type="molecule type" value="Genomic_DNA"/>
</dbReference>
<dbReference type="CDD" id="cd04692">
    <property type="entry name" value="NUDIX_Hydrolase"/>
    <property type="match status" value="1"/>
</dbReference>
<dbReference type="Proteomes" id="UP000184171">
    <property type="component" value="Unassembled WGS sequence"/>
</dbReference>
<dbReference type="InterPro" id="IPR015797">
    <property type="entry name" value="NUDIX_hydrolase-like_dom_sf"/>
</dbReference>
<keyword evidence="1" id="KW-0378">Hydrolase</keyword>
<feature type="domain" description="Nudix hydrolase" evidence="2">
    <location>
        <begin position="31"/>
        <end position="168"/>
    </location>
</feature>
<sequence length="197" mass="22265">MSSQELVDLVNDDDQIVGRAIRSDCHGNPDLIHRSVHVLLFNSKLQLLLQKRSASKDIQPGKWDSSVGGHLELGEDYLTAAKREMHEELGVTGIALTGLYASKIRNEIESENIYTYLAIYDGEIEFAVDEIDEVRFWCADEIELALGHGCFTPNFEEEWQMFSDWSRKYQADSGERALCAGDSFPDLFRSLRGTDEA</sequence>
<dbReference type="OrthoDB" id="9804563at2"/>
<dbReference type="PROSITE" id="PS51462">
    <property type="entry name" value="NUDIX"/>
    <property type="match status" value="1"/>
</dbReference>
<name>A0A1M6BFU6_MALRU</name>
<reference evidence="3 4" key="1">
    <citation type="submission" date="2016-11" db="EMBL/GenBank/DDBJ databases">
        <authorList>
            <person name="Jaros S."/>
            <person name="Januszkiewicz K."/>
            <person name="Wedrychowicz H."/>
        </authorList>
    </citation>
    <scope>NUCLEOTIDE SEQUENCE [LARGE SCALE GENOMIC DNA]</scope>
    <source>
        <strain evidence="3 4">DSM 5091</strain>
    </source>
</reference>